<dbReference type="AlphaFoldDB" id="A0A432ZIN5"/>
<dbReference type="OrthoDB" id="735874at2"/>
<evidence type="ECO:0000313" key="2">
    <source>
        <dbReference type="Proteomes" id="UP000287908"/>
    </source>
</evidence>
<sequence length="503" mass="56268">MAISIEKILLVHGPSLSSDLKDILVNQYGLSPAAARQKISRASGDVYKLKNLPFPRNATFVYLKSQYGSPDYWTALHESLLKTKSAYGLAISALTARQGMMPYEHFKIACGAPLRQKRHLSPDQIKKRLLDAGIVRTMTFNSREVLYLVRDENHKELRLSELQGRLLAESMLLKGLYSWCRNLGLASFNQLKIRDKGELPVISTTAWDLAGPSYLSGITSFKKGSDEIKSGFIAIDILLNYIVSEHDIAPYLKKLNSLKQLKNVGSSIHFFVAFEYTAEAFNLLKKSGVSAATVKNLFGVDIAEGLSNLIYTLTVAANTIDSPEKINELFDKLGKLEGASSLVRGALFEFLVAEVIRSTTQPVTVELNKIVRTSDAKQAEIDVFSPQHTNNEVIFAECKGLNPNATLSDEEVDKWLFTRISTIRKYCLEHPDLQNKQLIFQLWTTANLSSESFEKIKKAADATKKYSIQLIDKKSIAEKLRSHSLKQLSETYRVHFLSLPKVG</sequence>
<accession>A0A432ZIN5</accession>
<gene>
    <name evidence="1" type="ORF">CWI81_05230</name>
</gene>
<dbReference type="EMBL" id="PIQF01000001">
    <property type="protein sequence ID" value="RUO77885.1"/>
    <property type="molecule type" value="Genomic_DNA"/>
</dbReference>
<evidence type="ECO:0000313" key="1">
    <source>
        <dbReference type="EMBL" id="RUO77885.1"/>
    </source>
</evidence>
<organism evidence="1 2">
    <name type="scientific">Idiomarina seosinensis</name>
    <dbReference type="NCBI Taxonomy" id="281739"/>
    <lineage>
        <taxon>Bacteria</taxon>
        <taxon>Pseudomonadati</taxon>
        <taxon>Pseudomonadota</taxon>
        <taxon>Gammaproteobacteria</taxon>
        <taxon>Alteromonadales</taxon>
        <taxon>Idiomarinaceae</taxon>
        <taxon>Idiomarina</taxon>
    </lineage>
</organism>
<dbReference type="Proteomes" id="UP000287908">
    <property type="component" value="Unassembled WGS sequence"/>
</dbReference>
<protein>
    <submittedName>
        <fullName evidence="1">Uncharacterized protein</fullName>
    </submittedName>
</protein>
<comment type="caution">
    <text evidence="1">The sequence shown here is derived from an EMBL/GenBank/DDBJ whole genome shotgun (WGS) entry which is preliminary data.</text>
</comment>
<name>A0A432ZIN5_9GAMM</name>
<keyword evidence="2" id="KW-1185">Reference proteome</keyword>
<reference evidence="1 2" key="1">
    <citation type="journal article" date="2011" name="Front. Microbiol.">
        <title>Genomic signatures of strain selection and enhancement in Bacillus atrophaeus var. globigii, a historical biowarfare simulant.</title>
        <authorList>
            <person name="Gibbons H.S."/>
            <person name="Broomall S.M."/>
            <person name="McNew L.A."/>
            <person name="Daligault H."/>
            <person name="Chapman C."/>
            <person name="Bruce D."/>
            <person name="Karavis M."/>
            <person name="Krepps M."/>
            <person name="McGregor P.A."/>
            <person name="Hong C."/>
            <person name="Park K.H."/>
            <person name="Akmal A."/>
            <person name="Feldman A."/>
            <person name="Lin J.S."/>
            <person name="Chang W.E."/>
            <person name="Higgs B.W."/>
            <person name="Demirev P."/>
            <person name="Lindquist J."/>
            <person name="Liem A."/>
            <person name="Fochler E."/>
            <person name="Read T.D."/>
            <person name="Tapia R."/>
            <person name="Johnson S."/>
            <person name="Bishop-Lilly K.A."/>
            <person name="Detter C."/>
            <person name="Han C."/>
            <person name="Sozhamannan S."/>
            <person name="Rosenzweig C.N."/>
            <person name="Skowronski E.W."/>
        </authorList>
    </citation>
    <scope>NUCLEOTIDE SEQUENCE [LARGE SCALE GENOMIC DNA]</scope>
    <source>
        <strain evidence="1 2">CL-SP19</strain>
    </source>
</reference>
<proteinExistence type="predicted"/>
<dbReference type="RefSeq" id="WP_126784219.1">
    <property type="nucleotide sequence ID" value="NZ_PIQF01000001.1"/>
</dbReference>